<name>A0A4Q4SXV8_9PEZI</name>
<evidence type="ECO:0000313" key="3">
    <source>
        <dbReference type="EMBL" id="RYO91207.1"/>
    </source>
</evidence>
<feature type="compositionally biased region" description="Low complexity" evidence="1">
    <location>
        <begin position="289"/>
        <end position="313"/>
    </location>
</feature>
<sequence>MDDEKRYLVRTIMSGRHISQGLVFPLETFSEITSVFDALKNEYPEDEATRTLMTMSFEKELGAKKWEMPQTNPESVLGPAPVFFPQPGCSRVQNIPDLFEDHGESRFQITEKLDGIPMSVYCIDKESQWYNALPALPAHLEQDGPKRVGISARREDLVDDDNSWHWITARHQGILDKIVTLSTEVGNVAIQGELCGSSIYTNSMGFAPGEHHFYVFDIYDIDRQKWMKPTRVSNFCKKLKMDHVPVVGKDVKLSSFVTDIEDLLAKAEGRGDVGAQQPDSSSSRQDAESATMASSPSQAPASTQAEAPPSATS</sequence>
<evidence type="ECO:0000259" key="2">
    <source>
        <dbReference type="Pfam" id="PF09414"/>
    </source>
</evidence>
<dbReference type="OrthoDB" id="17053at2759"/>
<feature type="domain" description="RNA ligase" evidence="2">
    <location>
        <begin position="106"/>
        <end position="268"/>
    </location>
</feature>
<dbReference type="AlphaFoldDB" id="A0A4Q4SXV8"/>
<comment type="caution">
    <text evidence="3">The sequence shown here is derived from an EMBL/GenBank/DDBJ whole genome shotgun (WGS) entry which is preliminary data.</text>
</comment>
<evidence type="ECO:0000256" key="1">
    <source>
        <dbReference type="SAM" id="MobiDB-lite"/>
    </source>
</evidence>
<dbReference type="Proteomes" id="UP000293360">
    <property type="component" value="Unassembled WGS sequence"/>
</dbReference>
<proteinExistence type="predicted"/>
<dbReference type="EMBL" id="QJNU01000639">
    <property type="protein sequence ID" value="RYO91207.1"/>
    <property type="molecule type" value="Genomic_DNA"/>
</dbReference>
<gene>
    <name evidence="3" type="ORF">DL764_008313</name>
</gene>
<protein>
    <recommendedName>
        <fullName evidence="2">RNA ligase domain-containing protein</fullName>
    </recommendedName>
</protein>
<reference evidence="3 4" key="1">
    <citation type="submission" date="2018-06" db="EMBL/GenBank/DDBJ databases">
        <title>Complete Genomes of Monosporascus.</title>
        <authorList>
            <person name="Robinson A.J."/>
            <person name="Natvig D.O."/>
        </authorList>
    </citation>
    <scope>NUCLEOTIDE SEQUENCE [LARGE SCALE GENOMIC DNA]</scope>
    <source>
        <strain evidence="3 4">CBS 110550</strain>
    </source>
</reference>
<accession>A0A4Q4SXV8</accession>
<dbReference type="Pfam" id="PF09414">
    <property type="entry name" value="RNA_ligase"/>
    <property type="match status" value="1"/>
</dbReference>
<evidence type="ECO:0000313" key="4">
    <source>
        <dbReference type="Proteomes" id="UP000293360"/>
    </source>
</evidence>
<dbReference type="Gene3D" id="3.30.470.30">
    <property type="entry name" value="DNA ligase/mRNA capping enzyme"/>
    <property type="match status" value="1"/>
</dbReference>
<keyword evidence="4" id="KW-1185">Reference proteome</keyword>
<feature type="region of interest" description="Disordered" evidence="1">
    <location>
        <begin position="267"/>
        <end position="313"/>
    </location>
</feature>
<dbReference type="SUPFAM" id="SSF56091">
    <property type="entry name" value="DNA ligase/mRNA capping enzyme, catalytic domain"/>
    <property type="match status" value="1"/>
</dbReference>
<dbReference type="InterPro" id="IPR021122">
    <property type="entry name" value="RNA_ligase_dom_REL/Rnl2"/>
</dbReference>
<organism evidence="3 4">
    <name type="scientific">Monosporascus ibericus</name>
    <dbReference type="NCBI Taxonomy" id="155417"/>
    <lineage>
        <taxon>Eukaryota</taxon>
        <taxon>Fungi</taxon>
        <taxon>Dikarya</taxon>
        <taxon>Ascomycota</taxon>
        <taxon>Pezizomycotina</taxon>
        <taxon>Sordariomycetes</taxon>
        <taxon>Xylariomycetidae</taxon>
        <taxon>Xylariales</taxon>
        <taxon>Xylariales incertae sedis</taxon>
        <taxon>Monosporascus</taxon>
    </lineage>
</organism>